<gene>
    <name evidence="16" type="primary">LOC115457442</name>
</gene>
<evidence type="ECO:0000256" key="1">
    <source>
        <dbReference type="ARBA" id="ARBA00004141"/>
    </source>
</evidence>
<feature type="transmembrane region" description="Helical" evidence="13">
    <location>
        <begin position="245"/>
        <end position="265"/>
    </location>
</feature>
<dbReference type="OrthoDB" id="8876749at2759"/>
<evidence type="ECO:0000256" key="3">
    <source>
        <dbReference type="ARBA" id="ARBA00022480"/>
    </source>
</evidence>
<dbReference type="SUPFAM" id="SSF81321">
    <property type="entry name" value="Family A G protein-coupled receptor-like"/>
    <property type="match status" value="1"/>
</dbReference>
<evidence type="ECO:0000256" key="6">
    <source>
        <dbReference type="ARBA" id="ARBA00022989"/>
    </source>
</evidence>
<feature type="transmembrane region" description="Helical" evidence="13">
    <location>
        <begin position="216"/>
        <end position="239"/>
    </location>
</feature>
<dbReference type="GO" id="GO:0004930">
    <property type="term" value="F:G protein-coupled receptor activity"/>
    <property type="evidence" value="ECO:0007669"/>
    <property type="project" value="UniProtKB-KW"/>
</dbReference>
<accession>A0A6P7WNS9</accession>
<dbReference type="InterPro" id="IPR017452">
    <property type="entry name" value="GPCR_Rhodpsn_7TM"/>
</dbReference>
<evidence type="ECO:0000256" key="4">
    <source>
        <dbReference type="ARBA" id="ARBA00022606"/>
    </source>
</evidence>
<feature type="transmembrane region" description="Helical" evidence="13">
    <location>
        <begin position="163"/>
        <end position="189"/>
    </location>
</feature>
<dbReference type="FunFam" id="1.20.1070.10:FF:000055">
    <property type="entry name" value="Taste receptor type 2"/>
    <property type="match status" value="1"/>
</dbReference>
<evidence type="ECO:0000259" key="14">
    <source>
        <dbReference type="PROSITE" id="PS50262"/>
    </source>
</evidence>
<dbReference type="PROSITE" id="PS50262">
    <property type="entry name" value="G_PROTEIN_RECEP_F1_2"/>
    <property type="match status" value="1"/>
</dbReference>
<dbReference type="PANTHER" id="PTHR11394">
    <property type="entry name" value="TASTE RECEPTOR TYPE 2"/>
    <property type="match status" value="1"/>
</dbReference>
<evidence type="ECO:0000256" key="2">
    <source>
        <dbReference type="ARBA" id="ARBA00007376"/>
    </source>
</evidence>
<dbReference type="GeneID" id="115457442"/>
<evidence type="ECO:0000256" key="9">
    <source>
        <dbReference type="ARBA" id="ARBA00023170"/>
    </source>
</evidence>
<keyword evidence="4 12" id="KW-0716">Sensory transduction</keyword>
<comment type="similarity">
    <text evidence="2 11">Belongs to the G-protein coupled receptor T2R family.</text>
</comment>
<keyword evidence="6 13" id="KW-1133">Transmembrane helix</keyword>
<keyword evidence="15" id="KW-1185">Reference proteome</keyword>
<dbReference type="KEGG" id="muo:115457442"/>
<keyword evidence="3 12" id="KW-0919">Taste</keyword>
<proteinExistence type="inferred from homology"/>
<feature type="transmembrane region" description="Helical" evidence="13">
    <location>
        <begin position="111"/>
        <end position="132"/>
    </location>
</feature>
<evidence type="ECO:0000256" key="10">
    <source>
        <dbReference type="ARBA" id="ARBA00023224"/>
    </source>
</evidence>
<dbReference type="AlphaFoldDB" id="A0A6P7WNS9"/>
<evidence type="ECO:0000256" key="12">
    <source>
        <dbReference type="RuleBase" id="RU004424"/>
    </source>
</evidence>
<evidence type="ECO:0000256" key="13">
    <source>
        <dbReference type="SAM" id="Phobius"/>
    </source>
</evidence>
<evidence type="ECO:0000256" key="8">
    <source>
        <dbReference type="ARBA" id="ARBA00023136"/>
    </source>
</evidence>
<keyword evidence="5 12" id="KW-0812">Transmembrane</keyword>
<evidence type="ECO:0000256" key="11">
    <source>
        <dbReference type="RuleBase" id="RU004423"/>
    </source>
</evidence>
<feature type="transmembrane region" description="Helical" evidence="13">
    <location>
        <begin position="29"/>
        <end position="53"/>
    </location>
</feature>
<dbReference type="Gene3D" id="1.20.1070.10">
    <property type="entry name" value="Rhodopsin 7-helix transmembrane proteins"/>
    <property type="match status" value="1"/>
</dbReference>
<reference evidence="16" key="1">
    <citation type="submission" date="2025-08" db="UniProtKB">
        <authorList>
            <consortium name="RefSeq"/>
        </authorList>
    </citation>
    <scope>IDENTIFICATION</scope>
</reference>
<name>A0A6P7WNS9_9AMPH</name>
<sequence>MGLTGNGFIIAVNFYDWVRSRDINTSNFIISWLGVSNFILQGTLLVSACFYLLQRDMYYIEPLRKTLIIFRYSLLSSSLWFSTWLCLYYCLKILSCSQPFFVLLRVRFPKLVAPMLLGSTLVSLVISLPMAWDFYQISSTNATDAAGNSPAHWIYNSSCSCTFYIYVVVSSLAFVILSSSAVVLIVSLFRHMKRMEQNMSSLRNLRLEAHQAAAKTVLFLLLFSFSHYLSQMLLILYVIKPNTDSYTLFYLVVTFFPTLNSIILVQGSASLKKALNRFLLRTKCYCCCRE</sequence>
<feature type="domain" description="G-protein coupled receptors family 1 profile" evidence="14">
    <location>
        <begin position="5"/>
        <end position="264"/>
    </location>
</feature>
<dbReference type="InParanoid" id="A0A6P7WNS9"/>
<dbReference type="Proteomes" id="UP000515156">
    <property type="component" value="Chromosome 14"/>
</dbReference>
<organism evidence="15 16">
    <name type="scientific">Microcaecilia unicolor</name>
    <dbReference type="NCBI Taxonomy" id="1415580"/>
    <lineage>
        <taxon>Eukaryota</taxon>
        <taxon>Metazoa</taxon>
        <taxon>Chordata</taxon>
        <taxon>Craniata</taxon>
        <taxon>Vertebrata</taxon>
        <taxon>Euteleostomi</taxon>
        <taxon>Amphibia</taxon>
        <taxon>Gymnophiona</taxon>
        <taxon>Siphonopidae</taxon>
        <taxon>Microcaecilia</taxon>
    </lineage>
</organism>
<keyword evidence="10 12" id="KW-0807">Transducer</keyword>
<comment type="subcellular location">
    <subcellularLocation>
        <location evidence="1 12">Membrane</location>
        <topology evidence="1 12">Multi-pass membrane protein</topology>
    </subcellularLocation>
</comment>
<keyword evidence="8 12" id="KW-0472">Membrane</keyword>
<feature type="transmembrane region" description="Helical" evidence="13">
    <location>
        <begin position="68"/>
        <end position="91"/>
    </location>
</feature>
<evidence type="ECO:0000256" key="7">
    <source>
        <dbReference type="ARBA" id="ARBA00023040"/>
    </source>
</evidence>
<dbReference type="PANTHER" id="PTHR11394:SF47">
    <property type="entry name" value="TASTE RECEPTOR TYPE 2 MEMBER 40"/>
    <property type="match status" value="1"/>
</dbReference>
<evidence type="ECO:0000256" key="5">
    <source>
        <dbReference type="ARBA" id="ARBA00022692"/>
    </source>
</evidence>
<dbReference type="Pfam" id="PF05296">
    <property type="entry name" value="TAS2R"/>
    <property type="match status" value="1"/>
</dbReference>
<keyword evidence="9 12" id="KW-0675">Receptor</keyword>
<keyword evidence="7 12" id="KW-0297">G-protein coupled receptor</keyword>
<dbReference type="GO" id="GO:0016020">
    <property type="term" value="C:membrane"/>
    <property type="evidence" value="ECO:0007669"/>
    <property type="project" value="UniProtKB-SubCell"/>
</dbReference>
<dbReference type="GO" id="GO:0033038">
    <property type="term" value="F:bitter taste receptor activity"/>
    <property type="evidence" value="ECO:0007669"/>
    <property type="project" value="InterPro"/>
</dbReference>
<evidence type="ECO:0000313" key="16">
    <source>
        <dbReference type="RefSeq" id="XP_030042716.1"/>
    </source>
</evidence>
<evidence type="ECO:0000313" key="15">
    <source>
        <dbReference type="Proteomes" id="UP000515156"/>
    </source>
</evidence>
<dbReference type="InterPro" id="IPR007960">
    <property type="entry name" value="TAS2R"/>
</dbReference>
<dbReference type="RefSeq" id="XP_030042716.1">
    <property type="nucleotide sequence ID" value="XM_030186856.1"/>
</dbReference>
<protein>
    <recommendedName>
        <fullName evidence="12">Taste receptor type 2</fullName>
    </recommendedName>
</protein>